<organism evidence="3 4">
    <name type="scientific">Tegillarca granosa</name>
    <name type="common">Malaysian cockle</name>
    <name type="synonym">Anadara granosa</name>
    <dbReference type="NCBI Taxonomy" id="220873"/>
    <lineage>
        <taxon>Eukaryota</taxon>
        <taxon>Metazoa</taxon>
        <taxon>Spiralia</taxon>
        <taxon>Lophotrochozoa</taxon>
        <taxon>Mollusca</taxon>
        <taxon>Bivalvia</taxon>
        <taxon>Autobranchia</taxon>
        <taxon>Pteriomorphia</taxon>
        <taxon>Arcoida</taxon>
        <taxon>Arcoidea</taxon>
        <taxon>Arcidae</taxon>
        <taxon>Tegillarca</taxon>
    </lineage>
</organism>
<dbReference type="Gene3D" id="2.60.40.10">
    <property type="entry name" value="Immunoglobulins"/>
    <property type="match status" value="5"/>
</dbReference>
<evidence type="ECO:0000313" key="3">
    <source>
        <dbReference type="EMBL" id="KAJ8315729.1"/>
    </source>
</evidence>
<dbReference type="InterPro" id="IPR003961">
    <property type="entry name" value="FN3_dom"/>
</dbReference>
<feature type="domain" description="Fibronectin type-III" evidence="2">
    <location>
        <begin position="197"/>
        <end position="297"/>
    </location>
</feature>
<dbReference type="PROSITE" id="PS50853">
    <property type="entry name" value="FN3"/>
    <property type="match status" value="4"/>
</dbReference>
<dbReference type="InterPro" id="IPR013783">
    <property type="entry name" value="Ig-like_fold"/>
</dbReference>
<sequence>MAFCKSRFFFYKRVANSQTQVTVTWYSPTAITAVNTFEISWTRNHGESQPKSLPNSSRGTIITGLQGETDYTITITSKDTTSGSTTISESVTVNVKTMVNLKVSSANAVAYSQTQVTVTWYSPNAITAVNTFEISWTPNHGEPQPKFLPNSSRGTIITGLQGETDYTITITSKDTTSGSTTISESVTVNVKTTSELKSKNVQVTVINTTSVTLTWTHPTATSYNVIEDKQVRITGTTNGSLPASGSKDVLVSATSTTVVGLTPGGSFFITVVSIDTNSRHIQQEVASDAVSVTTKPAVPGKIGSVVPDDTGYRVALSWIGSVGVVTSYRVVFEGGNGDTHTQSSSTNTITMTSLTPGRRYNITITAISGGMTSDPSFGNTRATVIAPDAPTNLKCNTVMDTNVTLVWTPPANPNGDIMYYSINVISGPGSPRTVNTTTPVQIQEIDNLKEDSYYSFTVRAKNDLYDGPVSFSHTCKTKPGSFVSTP</sequence>
<protein>
    <recommendedName>
        <fullName evidence="2">Fibronectin type-III domain-containing protein</fullName>
    </recommendedName>
</protein>
<feature type="domain" description="Fibronectin type-III" evidence="2">
    <location>
        <begin position="389"/>
        <end position="480"/>
    </location>
</feature>
<dbReference type="EMBL" id="JARBDR010000337">
    <property type="protein sequence ID" value="KAJ8315729.1"/>
    <property type="molecule type" value="Genomic_DNA"/>
</dbReference>
<proteinExistence type="predicted"/>
<comment type="caution">
    <text evidence="3">The sequence shown here is derived from an EMBL/GenBank/DDBJ whole genome shotgun (WGS) entry which is preliminary data.</text>
</comment>
<dbReference type="PANTHER" id="PTHR46708">
    <property type="entry name" value="TENASCIN"/>
    <property type="match status" value="1"/>
</dbReference>
<dbReference type="PANTHER" id="PTHR46708:SF11">
    <property type="entry name" value="RECEPTOR-TYPE TYROSINE-PROTEIN PHOSPHATASE ETA-LIKE"/>
    <property type="match status" value="1"/>
</dbReference>
<dbReference type="SUPFAM" id="SSF49265">
    <property type="entry name" value="Fibronectin type III"/>
    <property type="match status" value="3"/>
</dbReference>
<evidence type="ECO:0000313" key="4">
    <source>
        <dbReference type="Proteomes" id="UP001217089"/>
    </source>
</evidence>
<evidence type="ECO:0000259" key="2">
    <source>
        <dbReference type="PROSITE" id="PS50853"/>
    </source>
</evidence>
<dbReference type="InterPro" id="IPR036116">
    <property type="entry name" value="FN3_sf"/>
</dbReference>
<reference evidence="3 4" key="1">
    <citation type="submission" date="2022-12" db="EMBL/GenBank/DDBJ databases">
        <title>Chromosome-level genome of Tegillarca granosa.</title>
        <authorList>
            <person name="Kim J."/>
        </authorList>
    </citation>
    <scope>NUCLEOTIDE SEQUENCE [LARGE SCALE GENOMIC DNA]</scope>
    <source>
        <strain evidence="3">Teg-2019</strain>
        <tissue evidence="3">Adductor muscle</tissue>
    </source>
</reference>
<evidence type="ECO:0000256" key="1">
    <source>
        <dbReference type="ARBA" id="ARBA00022737"/>
    </source>
</evidence>
<dbReference type="InterPro" id="IPR050991">
    <property type="entry name" value="ECM_Regulatory_Proteins"/>
</dbReference>
<dbReference type="Proteomes" id="UP001217089">
    <property type="component" value="Unassembled WGS sequence"/>
</dbReference>
<dbReference type="CDD" id="cd00063">
    <property type="entry name" value="FN3"/>
    <property type="match status" value="3"/>
</dbReference>
<dbReference type="SMART" id="SM00060">
    <property type="entry name" value="FN3"/>
    <property type="match status" value="5"/>
</dbReference>
<feature type="domain" description="Fibronectin type-III" evidence="2">
    <location>
        <begin position="102"/>
        <end position="193"/>
    </location>
</feature>
<name>A0ABQ9FEH4_TEGGR</name>
<feature type="domain" description="Fibronectin type-III" evidence="2">
    <location>
        <begin position="298"/>
        <end position="388"/>
    </location>
</feature>
<keyword evidence="4" id="KW-1185">Reference proteome</keyword>
<keyword evidence="1" id="KW-0677">Repeat</keyword>
<gene>
    <name evidence="3" type="ORF">KUTeg_007879</name>
</gene>
<dbReference type="Pfam" id="PF00041">
    <property type="entry name" value="fn3"/>
    <property type="match status" value="3"/>
</dbReference>
<accession>A0ABQ9FEH4</accession>